<name>A0A369NJG4_EGGLN</name>
<comment type="caution">
    <text evidence="6">The sequence shown here is derived from an EMBL/GenBank/DDBJ whole genome shotgun (WGS) entry which is preliminary data.</text>
</comment>
<evidence type="ECO:0000256" key="4">
    <source>
        <dbReference type="ARBA" id="ARBA00023002"/>
    </source>
</evidence>
<dbReference type="PROSITE" id="PS51318">
    <property type="entry name" value="TAT"/>
    <property type="match status" value="1"/>
</dbReference>
<dbReference type="Proteomes" id="UP000253752">
    <property type="component" value="Unassembled WGS sequence"/>
</dbReference>
<dbReference type="Gene3D" id="3.50.50.60">
    <property type="entry name" value="FAD/NAD(P)-binding domain"/>
    <property type="match status" value="1"/>
</dbReference>
<dbReference type="InterPro" id="IPR050315">
    <property type="entry name" value="FAD-oxidoreductase_2"/>
</dbReference>
<evidence type="ECO:0000259" key="5">
    <source>
        <dbReference type="Pfam" id="PF00890"/>
    </source>
</evidence>
<dbReference type="InterPro" id="IPR027477">
    <property type="entry name" value="Succ_DH/fumarate_Rdtase_cat_sf"/>
</dbReference>
<evidence type="ECO:0000313" key="6">
    <source>
        <dbReference type="EMBL" id="RDB81567.1"/>
    </source>
</evidence>
<keyword evidence="3" id="KW-0274">FAD</keyword>
<dbReference type="SUPFAM" id="SSF51905">
    <property type="entry name" value="FAD/NAD(P)-binding domain"/>
    <property type="match status" value="1"/>
</dbReference>
<evidence type="ECO:0000256" key="1">
    <source>
        <dbReference type="ARBA" id="ARBA00001974"/>
    </source>
</evidence>
<keyword evidence="4" id="KW-0560">Oxidoreductase</keyword>
<dbReference type="RefSeq" id="WP_009305476.1">
    <property type="nucleotide sequence ID" value="NZ_JADNMJ010000005.1"/>
</dbReference>
<evidence type="ECO:0000313" key="7">
    <source>
        <dbReference type="Proteomes" id="UP000253752"/>
    </source>
</evidence>
<dbReference type="InterPro" id="IPR003953">
    <property type="entry name" value="FAD-dep_OxRdtase_2_FAD-bd"/>
</dbReference>
<dbReference type="GO" id="GO:0008202">
    <property type="term" value="P:steroid metabolic process"/>
    <property type="evidence" value="ECO:0007669"/>
    <property type="project" value="UniProtKB-ARBA"/>
</dbReference>
<dbReference type="PANTHER" id="PTHR43400:SF10">
    <property type="entry name" value="3-OXOSTEROID 1-DEHYDROGENASE"/>
    <property type="match status" value="1"/>
</dbReference>
<organism evidence="6 7">
    <name type="scientific">Eggerthella lenta</name>
    <name type="common">Eubacterium lentum</name>
    <dbReference type="NCBI Taxonomy" id="84112"/>
    <lineage>
        <taxon>Bacteria</taxon>
        <taxon>Bacillati</taxon>
        <taxon>Actinomycetota</taxon>
        <taxon>Coriobacteriia</taxon>
        <taxon>Eggerthellales</taxon>
        <taxon>Eggerthellaceae</taxon>
        <taxon>Eggerthella</taxon>
    </lineage>
</organism>
<dbReference type="Gene3D" id="3.90.700.10">
    <property type="entry name" value="Succinate dehydrogenase/fumarate reductase flavoprotein, catalytic domain"/>
    <property type="match status" value="1"/>
</dbReference>
<dbReference type="AlphaFoldDB" id="A0A369NJG4"/>
<dbReference type="GO" id="GO:0033765">
    <property type="term" value="F:steroid dehydrogenase activity, acting on the CH-CH group of donors"/>
    <property type="evidence" value="ECO:0007669"/>
    <property type="project" value="UniProtKB-ARBA"/>
</dbReference>
<accession>A0A369NJG4</accession>
<dbReference type="SUPFAM" id="SSF56425">
    <property type="entry name" value="Succinate dehydrogenase/fumarate reductase flavoprotein, catalytic domain"/>
    <property type="match status" value="1"/>
</dbReference>
<keyword evidence="2" id="KW-0285">Flavoprotein</keyword>
<dbReference type="EMBL" id="PPTX01000002">
    <property type="protein sequence ID" value="RDB81567.1"/>
    <property type="molecule type" value="Genomic_DNA"/>
</dbReference>
<dbReference type="InterPro" id="IPR036188">
    <property type="entry name" value="FAD/NAD-bd_sf"/>
</dbReference>
<dbReference type="Pfam" id="PF00890">
    <property type="entry name" value="FAD_binding_2"/>
    <property type="match status" value="1"/>
</dbReference>
<protein>
    <submittedName>
        <fullName evidence="6">FAD-binding protein</fullName>
    </submittedName>
</protein>
<evidence type="ECO:0000256" key="3">
    <source>
        <dbReference type="ARBA" id="ARBA00022827"/>
    </source>
</evidence>
<reference evidence="6 7" key="1">
    <citation type="journal article" date="2018" name="Elife">
        <title>Discovery and characterization of a prevalent human gut bacterial enzyme sufficient for the inactivation of a family of plant toxins.</title>
        <authorList>
            <person name="Koppel N."/>
            <person name="Bisanz J.E."/>
            <person name="Pandelia M.E."/>
            <person name="Turnbaugh P.J."/>
            <person name="Balskus E.P."/>
        </authorList>
    </citation>
    <scope>NUCLEOTIDE SEQUENCE [LARGE SCALE GENOMIC DNA]</scope>
    <source>
        <strain evidence="6 7">MR1 #12</strain>
    </source>
</reference>
<dbReference type="InterPro" id="IPR006311">
    <property type="entry name" value="TAT_signal"/>
</dbReference>
<feature type="domain" description="FAD-dependent oxidoreductase 2 FAD-binding" evidence="5">
    <location>
        <begin position="54"/>
        <end position="505"/>
    </location>
</feature>
<dbReference type="InterPro" id="IPR019546">
    <property type="entry name" value="TAT_signal_bac_arc"/>
</dbReference>
<proteinExistence type="predicted"/>
<sequence>MNLNEGLNRRSFLKGAALMGGAAAFAGMVGCAPQTSASQELSSTSDSAWDKEVDVVIAGAGGGGLAAAVEVSAAGKEVVVCEVMSSVTMSNSALCAGMIQGACTKLQKEAGIDDSVEEFDKYLTAVAEGFENPELRRLYAEKSGETIDWLAEQGAALSTDRLSTQGTMVDYYTDVTPAVARMHQNADGIGAGFTEPLRKKAEEQGAEFMFDTQVTRLLTNADGEVEGVIVADGGKEQRIKARLGVILNTGGFSRNADMVRSFMSPAMPGMFNDRPVMGSYGSPWQQGDGIMMACALGAKLVNPWCAYNVAPGLERKVEDNSAGYISMPGIFVSTDGQRHVLESGRPTENVVGDVWKQPNGYVWNIWDQGLADATADFGGPVMYCSDGFEEELSGGYIVKADTVEELAAALDLDADTLKKTIDDFNEGAAAGADALGRQGAMPLMQPPFFAGRVIAVSPDTAGGVDVNTNTQVLNVFGEVIPRLYAVGNMVGGFKGKVNAGCGQALGWTYTSGRIAGQHVVTLEPLA</sequence>
<comment type="cofactor">
    <cofactor evidence="1">
        <name>FAD</name>
        <dbReference type="ChEBI" id="CHEBI:57692"/>
    </cofactor>
</comment>
<dbReference type="PANTHER" id="PTHR43400">
    <property type="entry name" value="FUMARATE REDUCTASE"/>
    <property type="match status" value="1"/>
</dbReference>
<dbReference type="NCBIfam" id="TIGR01409">
    <property type="entry name" value="TAT_signal_seq"/>
    <property type="match status" value="1"/>
</dbReference>
<gene>
    <name evidence="6" type="ORF">C1872_02520</name>
</gene>
<evidence type="ECO:0000256" key="2">
    <source>
        <dbReference type="ARBA" id="ARBA00022630"/>
    </source>
</evidence>